<name>A0A4Y2J5K2_ARAVE</name>
<evidence type="ECO:0000313" key="3">
    <source>
        <dbReference type="Proteomes" id="UP000499080"/>
    </source>
</evidence>
<keyword evidence="3" id="KW-1185">Reference proteome</keyword>
<gene>
    <name evidence="1" type="ORF">AVEN_220484_1</name>
    <name evidence="2" type="ORF">AVEN_88320_1</name>
</gene>
<proteinExistence type="predicted"/>
<dbReference type="Proteomes" id="UP000499080">
    <property type="component" value="Unassembled WGS sequence"/>
</dbReference>
<dbReference type="AlphaFoldDB" id="A0A4Y2J5K2"/>
<organism evidence="1 3">
    <name type="scientific">Araneus ventricosus</name>
    <name type="common">Orbweaver spider</name>
    <name type="synonym">Epeira ventricosa</name>
    <dbReference type="NCBI Taxonomy" id="182803"/>
    <lineage>
        <taxon>Eukaryota</taxon>
        <taxon>Metazoa</taxon>
        <taxon>Ecdysozoa</taxon>
        <taxon>Arthropoda</taxon>
        <taxon>Chelicerata</taxon>
        <taxon>Arachnida</taxon>
        <taxon>Araneae</taxon>
        <taxon>Araneomorphae</taxon>
        <taxon>Entelegynae</taxon>
        <taxon>Araneoidea</taxon>
        <taxon>Araneidae</taxon>
        <taxon>Araneus</taxon>
    </lineage>
</organism>
<comment type="caution">
    <text evidence="1">The sequence shown here is derived from an EMBL/GenBank/DDBJ whole genome shotgun (WGS) entry which is preliminary data.</text>
</comment>
<evidence type="ECO:0000313" key="1">
    <source>
        <dbReference type="EMBL" id="GBM85225.1"/>
    </source>
</evidence>
<evidence type="ECO:0000313" key="2">
    <source>
        <dbReference type="EMBL" id="GBO20102.1"/>
    </source>
</evidence>
<protein>
    <submittedName>
        <fullName evidence="1">Uncharacterized protein</fullName>
    </submittedName>
</protein>
<dbReference type="EMBL" id="BGPR01043499">
    <property type="protein sequence ID" value="GBO20102.1"/>
    <property type="molecule type" value="Genomic_DNA"/>
</dbReference>
<dbReference type="EMBL" id="BGPR01003215">
    <property type="protein sequence ID" value="GBM85225.1"/>
    <property type="molecule type" value="Genomic_DNA"/>
</dbReference>
<sequence length="102" mass="11521">MGFAMRFKEEIEECKAGDRSERKRMDRWDDEEDTCAGTDVEDTLAAIPFPNFHTTPARGRLSSYVFNVSLAQMRSRSSVELGLKPTTSVLQAKTLPLDHRGL</sequence>
<reference evidence="1 3" key="1">
    <citation type="journal article" date="2019" name="Sci. Rep.">
        <title>Orb-weaving spider Araneus ventricosus genome elucidates the spidroin gene catalogue.</title>
        <authorList>
            <person name="Kono N."/>
            <person name="Nakamura H."/>
            <person name="Ohtoshi R."/>
            <person name="Moran D.A.P."/>
            <person name="Shinohara A."/>
            <person name="Yoshida Y."/>
            <person name="Fujiwara M."/>
            <person name="Mori M."/>
            <person name="Tomita M."/>
            <person name="Arakawa K."/>
        </authorList>
    </citation>
    <scope>NUCLEOTIDE SEQUENCE [LARGE SCALE GENOMIC DNA]</scope>
</reference>
<accession>A0A4Y2J5K2</accession>